<keyword evidence="4" id="KW-1185">Reference proteome</keyword>
<protein>
    <recommendedName>
        <fullName evidence="5">PGF-CTERM sorting domain-containing protein</fullName>
    </recommendedName>
</protein>
<comment type="caution">
    <text evidence="3">The sequence shown here is derived from an EMBL/GenBank/DDBJ whole genome shotgun (WGS) entry which is preliminary data.</text>
</comment>
<evidence type="ECO:0000256" key="2">
    <source>
        <dbReference type="SAM" id="Phobius"/>
    </source>
</evidence>
<evidence type="ECO:0008006" key="5">
    <source>
        <dbReference type="Google" id="ProtNLM"/>
    </source>
</evidence>
<keyword evidence="2" id="KW-0472">Membrane</keyword>
<keyword evidence="2" id="KW-1133">Transmembrane helix</keyword>
<feature type="region of interest" description="Disordered" evidence="1">
    <location>
        <begin position="33"/>
        <end position="70"/>
    </location>
</feature>
<organism evidence="3 4">
    <name type="scientific">Methanocalculus chunghsingensis</name>
    <dbReference type="NCBI Taxonomy" id="156457"/>
    <lineage>
        <taxon>Archaea</taxon>
        <taxon>Methanobacteriati</taxon>
        <taxon>Methanobacteriota</taxon>
        <taxon>Stenosarchaea group</taxon>
        <taxon>Methanomicrobia</taxon>
        <taxon>Methanomicrobiales</taxon>
        <taxon>Methanocalculaceae</taxon>
        <taxon>Methanocalculus</taxon>
    </lineage>
</organism>
<dbReference type="Proteomes" id="UP000730161">
    <property type="component" value="Unassembled WGS sequence"/>
</dbReference>
<reference evidence="3" key="1">
    <citation type="submission" date="2014-12" db="EMBL/GenBank/DDBJ databases">
        <authorList>
            <person name="Huang H.-H."/>
            <person name="Chen S.-C."/>
            <person name="Lai M.-C."/>
        </authorList>
    </citation>
    <scope>NUCLEOTIDE SEQUENCE</scope>
    <source>
        <strain evidence="3">K1F9705b</strain>
    </source>
</reference>
<accession>A0A8J7WB58</accession>
<dbReference type="RefSeq" id="WP_211531456.1">
    <property type="nucleotide sequence ID" value="NZ_JWHL01000018.1"/>
</dbReference>
<proteinExistence type="predicted"/>
<sequence length="93" mass="9866">MNTWSFLVDTTGFIPDDYTVLIESIEADVRASSSFTLSEAEPIPEPTPTEPPEPLPTPTPTPTPEPPEAAGSAFIALVGALCAAATLILRRKE</sequence>
<name>A0A8J7WB58_9EURY</name>
<dbReference type="AlphaFoldDB" id="A0A8J7WB58"/>
<feature type="transmembrane region" description="Helical" evidence="2">
    <location>
        <begin position="69"/>
        <end position="89"/>
    </location>
</feature>
<keyword evidence="2" id="KW-0812">Transmembrane</keyword>
<dbReference type="EMBL" id="JWHL01000018">
    <property type="protein sequence ID" value="MBR1369710.1"/>
    <property type="molecule type" value="Genomic_DNA"/>
</dbReference>
<dbReference type="OrthoDB" id="112254at2157"/>
<gene>
    <name evidence="3" type="ORF">RJ53_09580</name>
</gene>
<evidence type="ECO:0000313" key="3">
    <source>
        <dbReference type="EMBL" id="MBR1369710.1"/>
    </source>
</evidence>
<feature type="compositionally biased region" description="Pro residues" evidence="1">
    <location>
        <begin position="43"/>
        <end position="67"/>
    </location>
</feature>
<evidence type="ECO:0000256" key="1">
    <source>
        <dbReference type="SAM" id="MobiDB-lite"/>
    </source>
</evidence>
<evidence type="ECO:0000313" key="4">
    <source>
        <dbReference type="Proteomes" id="UP000730161"/>
    </source>
</evidence>